<feature type="compositionally biased region" description="Polar residues" evidence="1">
    <location>
        <begin position="157"/>
        <end position="168"/>
    </location>
</feature>
<evidence type="ECO:0000313" key="3">
    <source>
        <dbReference type="Proteomes" id="UP000054359"/>
    </source>
</evidence>
<feature type="compositionally biased region" description="Basic and acidic residues" evidence="1">
    <location>
        <begin position="133"/>
        <end position="142"/>
    </location>
</feature>
<feature type="region of interest" description="Disordered" evidence="1">
    <location>
        <begin position="118"/>
        <end position="142"/>
    </location>
</feature>
<dbReference type="EMBL" id="KK117771">
    <property type="protein sequence ID" value="KFM71377.1"/>
    <property type="molecule type" value="Genomic_DNA"/>
</dbReference>
<feature type="region of interest" description="Disordered" evidence="1">
    <location>
        <begin position="27"/>
        <end position="50"/>
    </location>
</feature>
<proteinExistence type="predicted"/>
<dbReference type="Proteomes" id="UP000054359">
    <property type="component" value="Unassembled WGS sequence"/>
</dbReference>
<evidence type="ECO:0000313" key="2">
    <source>
        <dbReference type="EMBL" id="KFM71377.1"/>
    </source>
</evidence>
<evidence type="ECO:0000256" key="1">
    <source>
        <dbReference type="SAM" id="MobiDB-lite"/>
    </source>
</evidence>
<protein>
    <submittedName>
        <fullName evidence="2">Uncharacterized protein</fullName>
    </submittedName>
</protein>
<gene>
    <name evidence="2" type="ORF">X975_14923</name>
</gene>
<name>A0A087U1Y8_STEMI</name>
<feature type="region of interest" description="Disordered" evidence="1">
    <location>
        <begin position="157"/>
        <end position="192"/>
    </location>
</feature>
<dbReference type="AlphaFoldDB" id="A0A087U1Y8"/>
<sequence length="558" mass="63386">MSSSSRTPKKENPYRICTLALRGIQKSVKSAPSDTENRGEKVTVSNTSVEENNKEKLQLVNRSKITSKIEEHSHKNCNDYQTSATTLPFGQEKEFSGKLKRVETCSTNKCDKSGYVKNHPSVKKSKSFSSQKTEFDKQRTFSESERIERDFTNCYKNHNQAQRSNSYSPGRRSNYFHKNDNHVGKEYPSSSGKVSSFVQEKFANEKAFNRKDNESKSMRSNQVHVNSFSFAGEKPSSSLRYSKRKTFNKQINEFERKELDSHYYCHKTFNQGDNEERNEFSIEKEIVRNDSDLKGVRNQSTTNKDKNHELNLDDSTIVLKNDFETAQAVVFNNDQLQISVCNNESEDCSTFNSVPLISPSVSLKSNKSSKCTYSSILSEHEEHKKEILSVDINSSSYNSLCPELPGTNCIDSLDCFEMDKKKCSEMPYIPPPLPPKSSNDFSNLIPSVSSEDSEKDNWKSLLGKEQKNFKYVSENDEGFSSVSEFDRTETITGYLKKIEKDRLVSTEIAETVLKDVNTVIKEKFPGNSIILYGSYCSDLAVSTSNLNLALKTDSIVKN</sequence>
<organism evidence="2 3">
    <name type="scientific">Stegodyphus mimosarum</name>
    <name type="common">African social velvet spider</name>
    <dbReference type="NCBI Taxonomy" id="407821"/>
    <lineage>
        <taxon>Eukaryota</taxon>
        <taxon>Metazoa</taxon>
        <taxon>Ecdysozoa</taxon>
        <taxon>Arthropoda</taxon>
        <taxon>Chelicerata</taxon>
        <taxon>Arachnida</taxon>
        <taxon>Araneae</taxon>
        <taxon>Araneomorphae</taxon>
        <taxon>Entelegynae</taxon>
        <taxon>Eresoidea</taxon>
        <taxon>Eresidae</taxon>
        <taxon>Stegodyphus</taxon>
    </lineage>
</organism>
<keyword evidence="3" id="KW-1185">Reference proteome</keyword>
<accession>A0A087U1Y8</accession>
<feature type="non-terminal residue" evidence="2">
    <location>
        <position position="558"/>
    </location>
</feature>
<reference evidence="2 3" key="1">
    <citation type="submission" date="2013-11" db="EMBL/GenBank/DDBJ databases">
        <title>Genome sequencing of Stegodyphus mimosarum.</title>
        <authorList>
            <person name="Bechsgaard J."/>
        </authorList>
    </citation>
    <scope>NUCLEOTIDE SEQUENCE [LARGE SCALE GENOMIC DNA]</scope>
</reference>